<dbReference type="KEGG" id="bph:Bphy_2374"/>
<proteinExistence type="predicted"/>
<dbReference type="Proteomes" id="UP000001192">
    <property type="component" value="Chromosome 1"/>
</dbReference>
<name>B2JFS4_PARP8</name>
<keyword evidence="2" id="KW-1185">Reference proteome</keyword>
<evidence type="ECO:0000313" key="2">
    <source>
        <dbReference type="Proteomes" id="UP000001192"/>
    </source>
</evidence>
<dbReference type="AlphaFoldDB" id="B2JFS4"/>
<protein>
    <submittedName>
        <fullName evidence="1">Uncharacterized protein</fullName>
    </submittedName>
</protein>
<dbReference type="EMBL" id="CP001043">
    <property type="protein sequence ID" value="ACC71549.1"/>
    <property type="molecule type" value="Genomic_DNA"/>
</dbReference>
<accession>B2JFS4</accession>
<gene>
    <name evidence="1" type="ordered locus">Bphy_2374</name>
</gene>
<dbReference type="RefSeq" id="WP_012401754.1">
    <property type="nucleotide sequence ID" value="NC_010622.1"/>
</dbReference>
<dbReference type="HOGENOM" id="CLU_2128801_0_0_4"/>
<sequence length="113" mass="12973">MSDNDTNDDHPASKIAEALDSHQRRCRVRIARVCPTPIPRGGFCYANALQFPVRRYAHAIAHARANVFIDIPKIQRFTLHYRILFKAVATSNGKRRCLTATARPNPWRVHQLR</sequence>
<organism evidence="1 2">
    <name type="scientific">Paraburkholderia phymatum (strain DSM 17167 / CIP 108236 / LMG 21445 / STM815)</name>
    <name type="common">Burkholderia phymatum</name>
    <dbReference type="NCBI Taxonomy" id="391038"/>
    <lineage>
        <taxon>Bacteria</taxon>
        <taxon>Pseudomonadati</taxon>
        <taxon>Pseudomonadota</taxon>
        <taxon>Betaproteobacteria</taxon>
        <taxon>Burkholderiales</taxon>
        <taxon>Burkholderiaceae</taxon>
        <taxon>Paraburkholderia</taxon>
    </lineage>
</organism>
<evidence type="ECO:0000313" key="1">
    <source>
        <dbReference type="EMBL" id="ACC71549.1"/>
    </source>
</evidence>
<reference evidence="2" key="1">
    <citation type="journal article" date="2014" name="Stand. Genomic Sci.">
        <title>Complete genome sequence of Burkholderia phymatum STM815(T), a broad host range and efficient nitrogen-fixing symbiont of Mimosa species.</title>
        <authorList>
            <person name="Moulin L."/>
            <person name="Klonowska A."/>
            <person name="Caroline B."/>
            <person name="Booth K."/>
            <person name="Vriezen J.A."/>
            <person name="Melkonian R."/>
            <person name="James E.K."/>
            <person name="Young J.P."/>
            <person name="Bena G."/>
            <person name="Hauser L."/>
            <person name="Land M."/>
            <person name="Kyrpides N."/>
            <person name="Bruce D."/>
            <person name="Chain P."/>
            <person name="Copeland A."/>
            <person name="Pitluck S."/>
            <person name="Woyke T."/>
            <person name="Lizotte-Waniewski M."/>
            <person name="Bristow J."/>
            <person name="Riley M."/>
        </authorList>
    </citation>
    <scope>NUCLEOTIDE SEQUENCE [LARGE SCALE GENOMIC DNA]</scope>
    <source>
        <strain evidence="2">DSM 17167 / CIP 108236 / LMG 21445 / STM815</strain>
    </source>
</reference>